<accession>A0AAQ4FQC4</accession>
<dbReference type="EMBL" id="JARKHS020000365">
    <property type="protein sequence ID" value="KAK8788925.1"/>
    <property type="molecule type" value="Genomic_DNA"/>
</dbReference>
<protein>
    <submittedName>
        <fullName evidence="1">Uncharacterized protein</fullName>
    </submittedName>
</protein>
<sequence length="136" mass="15590">MTAEKNHSGKYFLMYVPGPQQGTIETGVIVSSALATYFPEIEGHEHKHLLDYLRLLFNAVNQIMASTDRDILDMQVVVTDIVILDNDTEIAYQRFDNKTMAGSMTKISEFIERNHHIFEDNDVVLYMSKYGLLFPL</sequence>
<dbReference type="Proteomes" id="UP001321473">
    <property type="component" value="Unassembled WGS sequence"/>
</dbReference>
<proteinExistence type="predicted"/>
<name>A0AAQ4FQC4_AMBAM</name>
<comment type="caution">
    <text evidence="1">The sequence shown here is derived from an EMBL/GenBank/DDBJ whole genome shotgun (WGS) entry which is preliminary data.</text>
</comment>
<evidence type="ECO:0000313" key="1">
    <source>
        <dbReference type="EMBL" id="KAK8788925.1"/>
    </source>
</evidence>
<dbReference type="InterPro" id="IPR024079">
    <property type="entry name" value="MetalloPept_cat_dom_sf"/>
</dbReference>
<reference evidence="1 2" key="1">
    <citation type="journal article" date="2023" name="Arcadia Sci">
        <title>De novo assembly of a long-read Amblyomma americanum tick genome.</title>
        <authorList>
            <person name="Chou S."/>
            <person name="Poskanzer K.E."/>
            <person name="Rollins M."/>
            <person name="Thuy-Boun P.S."/>
        </authorList>
    </citation>
    <scope>NUCLEOTIDE SEQUENCE [LARGE SCALE GENOMIC DNA]</scope>
    <source>
        <strain evidence="1">F_SG_1</strain>
        <tissue evidence="1">Salivary glands</tissue>
    </source>
</reference>
<keyword evidence="2" id="KW-1185">Reference proteome</keyword>
<gene>
    <name evidence="1" type="ORF">V5799_021299</name>
</gene>
<dbReference type="SUPFAM" id="SSF55486">
    <property type="entry name" value="Metalloproteases ('zincins'), catalytic domain"/>
    <property type="match status" value="1"/>
</dbReference>
<dbReference type="AlphaFoldDB" id="A0AAQ4FQC4"/>
<evidence type="ECO:0000313" key="2">
    <source>
        <dbReference type="Proteomes" id="UP001321473"/>
    </source>
</evidence>
<organism evidence="1 2">
    <name type="scientific">Amblyomma americanum</name>
    <name type="common">Lone star tick</name>
    <dbReference type="NCBI Taxonomy" id="6943"/>
    <lineage>
        <taxon>Eukaryota</taxon>
        <taxon>Metazoa</taxon>
        <taxon>Ecdysozoa</taxon>
        <taxon>Arthropoda</taxon>
        <taxon>Chelicerata</taxon>
        <taxon>Arachnida</taxon>
        <taxon>Acari</taxon>
        <taxon>Parasitiformes</taxon>
        <taxon>Ixodida</taxon>
        <taxon>Ixodoidea</taxon>
        <taxon>Ixodidae</taxon>
        <taxon>Amblyomminae</taxon>
        <taxon>Amblyomma</taxon>
    </lineage>
</organism>
<dbReference type="Gene3D" id="3.40.390.10">
    <property type="entry name" value="Collagenase (Catalytic Domain)"/>
    <property type="match status" value="1"/>
</dbReference>
<dbReference type="GO" id="GO:0008237">
    <property type="term" value="F:metallopeptidase activity"/>
    <property type="evidence" value="ECO:0007669"/>
    <property type="project" value="InterPro"/>
</dbReference>